<feature type="domain" description="HIT" evidence="2">
    <location>
        <begin position="23"/>
        <end position="130"/>
    </location>
</feature>
<comment type="caution">
    <text evidence="3">The sequence shown here is derived from an EMBL/GenBank/DDBJ whole genome shotgun (WGS) entry which is preliminary data.</text>
</comment>
<dbReference type="PANTHER" id="PTHR23089">
    <property type="entry name" value="HISTIDINE TRIAD HIT PROTEIN"/>
    <property type="match status" value="1"/>
</dbReference>
<gene>
    <name evidence="3" type="ORF">GCM10025868_08820</name>
</gene>
<dbReference type="EMBL" id="BSUZ01000001">
    <property type="protein sequence ID" value="GMA85632.1"/>
    <property type="molecule type" value="Genomic_DNA"/>
</dbReference>
<dbReference type="PRINTS" id="PR00332">
    <property type="entry name" value="HISTRIAD"/>
</dbReference>
<protein>
    <submittedName>
        <fullName evidence="3">Histidine triad nucleotide-binding protein</fullName>
    </submittedName>
</protein>
<dbReference type="InterPro" id="IPR011146">
    <property type="entry name" value="HIT-like"/>
</dbReference>
<evidence type="ECO:0000313" key="4">
    <source>
        <dbReference type="Proteomes" id="UP001157017"/>
    </source>
</evidence>
<accession>A0ABQ6JBU5</accession>
<dbReference type="SUPFAM" id="SSF54197">
    <property type="entry name" value="HIT-like"/>
    <property type="match status" value="1"/>
</dbReference>
<sequence length="130" mass="13782">MTLSPPEGAADRSTEGPRDPDCLFCRIVSGDVPAEVVGQDEQAVAFRDLDPQAPLHVLVVPRAHHRDVAALSVADPDALGAVVRLGARIAQDEAQGDFRLVFNNGASAHQSVFHVHGHVLGGRDLTWPPG</sequence>
<dbReference type="InterPro" id="IPR036265">
    <property type="entry name" value="HIT-like_sf"/>
</dbReference>
<name>A0ABQ6JBU5_9ACTN</name>
<proteinExistence type="predicted"/>
<organism evidence="3 4">
    <name type="scientific">Angustibacter aerolatus</name>
    <dbReference type="NCBI Taxonomy" id="1162965"/>
    <lineage>
        <taxon>Bacteria</taxon>
        <taxon>Bacillati</taxon>
        <taxon>Actinomycetota</taxon>
        <taxon>Actinomycetes</taxon>
        <taxon>Kineosporiales</taxon>
        <taxon>Kineosporiaceae</taxon>
    </lineage>
</organism>
<dbReference type="Gene3D" id="3.30.428.10">
    <property type="entry name" value="HIT-like"/>
    <property type="match status" value="1"/>
</dbReference>
<dbReference type="Proteomes" id="UP001157017">
    <property type="component" value="Unassembled WGS sequence"/>
</dbReference>
<evidence type="ECO:0000256" key="1">
    <source>
        <dbReference type="PROSITE-ProRule" id="PRU00464"/>
    </source>
</evidence>
<evidence type="ECO:0000259" key="2">
    <source>
        <dbReference type="PROSITE" id="PS51084"/>
    </source>
</evidence>
<dbReference type="PROSITE" id="PS51084">
    <property type="entry name" value="HIT_2"/>
    <property type="match status" value="1"/>
</dbReference>
<evidence type="ECO:0000313" key="3">
    <source>
        <dbReference type="EMBL" id="GMA85632.1"/>
    </source>
</evidence>
<reference evidence="4" key="1">
    <citation type="journal article" date="2019" name="Int. J. Syst. Evol. Microbiol.">
        <title>The Global Catalogue of Microorganisms (GCM) 10K type strain sequencing project: providing services to taxonomists for standard genome sequencing and annotation.</title>
        <authorList>
            <consortium name="The Broad Institute Genomics Platform"/>
            <consortium name="The Broad Institute Genome Sequencing Center for Infectious Disease"/>
            <person name="Wu L."/>
            <person name="Ma J."/>
        </authorList>
    </citation>
    <scope>NUCLEOTIDE SEQUENCE [LARGE SCALE GENOMIC DNA]</scope>
    <source>
        <strain evidence="4">NBRC 108730</strain>
    </source>
</reference>
<feature type="short sequence motif" description="Histidine triad motif" evidence="1">
    <location>
        <begin position="114"/>
        <end position="118"/>
    </location>
</feature>
<keyword evidence="4" id="KW-1185">Reference proteome</keyword>
<dbReference type="InterPro" id="IPR001310">
    <property type="entry name" value="Histidine_triad_HIT"/>
</dbReference>
<dbReference type="Pfam" id="PF01230">
    <property type="entry name" value="HIT"/>
    <property type="match status" value="1"/>
</dbReference>